<protein>
    <submittedName>
        <fullName evidence="2">Uncharacterized protein</fullName>
    </submittedName>
</protein>
<keyword evidence="1" id="KW-0812">Transmembrane</keyword>
<keyword evidence="1" id="KW-0472">Membrane</keyword>
<reference evidence="2 3" key="1">
    <citation type="submission" date="2017-10" db="EMBL/GenBank/DDBJ databases">
        <authorList>
            <person name="Banno H."/>
            <person name="Chua N.-H."/>
        </authorList>
    </citation>
    <scope>NUCLEOTIDE SEQUENCE [LARGE SCALE GENOMIC DNA]</scope>
    <source>
        <strain evidence="2">Vibrio tapetis CECT4600</strain>
    </source>
</reference>
<dbReference type="KEGG" id="vta:B0721"/>
<feature type="transmembrane region" description="Helical" evidence="1">
    <location>
        <begin position="191"/>
        <end position="224"/>
    </location>
</feature>
<evidence type="ECO:0000313" key="2">
    <source>
        <dbReference type="EMBL" id="SON52332.1"/>
    </source>
</evidence>
<dbReference type="Proteomes" id="UP000235828">
    <property type="component" value="Chromosome B"/>
</dbReference>
<keyword evidence="1" id="KW-1133">Transmembrane helix</keyword>
<evidence type="ECO:0000256" key="1">
    <source>
        <dbReference type="SAM" id="Phobius"/>
    </source>
</evidence>
<dbReference type="AlphaFoldDB" id="A0A2N8ZKB4"/>
<dbReference type="EMBL" id="LT960612">
    <property type="protein sequence ID" value="SON52332.1"/>
    <property type="molecule type" value="Genomic_DNA"/>
</dbReference>
<organism evidence="2 3">
    <name type="scientific">Vibrio tapetis subsp. tapetis</name>
    <dbReference type="NCBI Taxonomy" id="1671868"/>
    <lineage>
        <taxon>Bacteria</taxon>
        <taxon>Pseudomonadati</taxon>
        <taxon>Pseudomonadota</taxon>
        <taxon>Gammaproteobacteria</taxon>
        <taxon>Vibrionales</taxon>
        <taxon>Vibrionaceae</taxon>
        <taxon>Vibrio</taxon>
    </lineage>
</organism>
<gene>
    <name evidence="2" type="ORF">VTAP4600_B0721</name>
</gene>
<keyword evidence="3" id="KW-1185">Reference proteome</keyword>
<proteinExistence type="predicted"/>
<dbReference type="OrthoDB" id="5762578at2"/>
<accession>A0A2N8ZKB4</accession>
<evidence type="ECO:0000313" key="3">
    <source>
        <dbReference type="Proteomes" id="UP000235828"/>
    </source>
</evidence>
<dbReference type="RefSeq" id="WP_102524611.1">
    <property type="nucleotide sequence ID" value="NZ_LT960612.1"/>
</dbReference>
<name>A0A2N8ZKB4_9VIBR</name>
<sequence length="282" mass="30930">MQNSRFQCLSQRKKSQRDACLKSADVQEVDMYVLEAKGFSALWVATQKKQGLSESQIDAKAVVLGLTGFIASNGSAMHDFKDFYLLAEDLKKGGSILSKYEVVQNGSKSYIKFKGNHKLRSLVKGTRYLSNNAQVIALGIGKAGMRASAKGGVIITAIFSVVFRTLESALTQNYSVTNWVVNVSSDIVKAAIAGAIGYMAGTFASLTGVILIPIFVGIIVAVWVANKLDTYEGRYLIKEKVMERINHVIERSVINDVDTMNYRINISKSMQSMKKNPVGMSF</sequence>